<name>A0A4V2PJ02_PSEEN</name>
<dbReference type="RefSeq" id="WP_132424085.1">
    <property type="nucleotide sequence ID" value="NZ_SMFZ01000001.1"/>
</dbReference>
<accession>A0A4V2PJ02</accession>
<dbReference type="EMBL" id="SMFZ01000001">
    <property type="protein sequence ID" value="TCK26606.1"/>
    <property type="molecule type" value="Genomic_DNA"/>
</dbReference>
<feature type="region of interest" description="Disordered" evidence="1">
    <location>
        <begin position="55"/>
        <end position="74"/>
    </location>
</feature>
<evidence type="ECO:0000256" key="1">
    <source>
        <dbReference type="SAM" id="MobiDB-lite"/>
    </source>
</evidence>
<gene>
    <name evidence="2" type="ORF">EV378_2444</name>
</gene>
<comment type="caution">
    <text evidence="2">The sequence shown here is derived from an EMBL/GenBank/DDBJ whole genome shotgun (WGS) entry which is preliminary data.</text>
</comment>
<evidence type="ECO:0000313" key="3">
    <source>
        <dbReference type="Proteomes" id="UP000295560"/>
    </source>
</evidence>
<protein>
    <recommendedName>
        <fullName evidence="4">Secreted protein</fullName>
    </recommendedName>
</protein>
<reference evidence="2 3" key="1">
    <citation type="submission" date="2019-03" db="EMBL/GenBank/DDBJ databases">
        <title>Sequencing the genomes of 1000 actinobacteria strains.</title>
        <authorList>
            <person name="Klenk H.-P."/>
        </authorList>
    </citation>
    <scope>NUCLEOTIDE SEQUENCE [LARGE SCALE GENOMIC DNA]</scope>
    <source>
        <strain evidence="2 3">DSM 44969</strain>
    </source>
</reference>
<keyword evidence="3" id="KW-1185">Reference proteome</keyword>
<evidence type="ECO:0008006" key="4">
    <source>
        <dbReference type="Google" id="ProtNLM"/>
    </source>
</evidence>
<organism evidence="2 3">
    <name type="scientific">Pseudonocardia endophytica</name>
    <dbReference type="NCBI Taxonomy" id="401976"/>
    <lineage>
        <taxon>Bacteria</taxon>
        <taxon>Bacillati</taxon>
        <taxon>Actinomycetota</taxon>
        <taxon>Actinomycetes</taxon>
        <taxon>Pseudonocardiales</taxon>
        <taxon>Pseudonocardiaceae</taxon>
        <taxon>Pseudonocardia</taxon>
    </lineage>
</organism>
<dbReference type="AlphaFoldDB" id="A0A4V2PJ02"/>
<proteinExistence type="predicted"/>
<evidence type="ECO:0000313" key="2">
    <source>
        <dbReference type="EMBL" id="TCK26606.1"/>
    </source>
</evidence>
<sequence>MGTLVGATAVVVLFAVVLGGLAWAAGRVRRRGGGESLMQPFDEIWHPAAHHARVHVETQEEVPAPAPSPGDRLV</sequence>
<dbReference type="Proteomes" id="UP000295560">
    <property type="component" value="Unassembled WGS sequence"/>
</dbReference>
<dbReference type="OrthoDB" id="3630763at2"/>